<keyword evidence="2" id="KW-1185">Reference proteome</keyword>
<comment type="caution">
    <text evidence="1">The sequence shown here is derived from an EMBL/GenBank/DDBJ whole genome shotgun (WGS) entry which is preliminary data.</text>
</comment>
<evidence type="ECO:0000313" key="1">
    <source>
        <dbReference type="EMBL" id="MCW7463140.1"/>
    </source>
</evidence>
<dbReference type="InterPro" id="IPR027614">
    <property type="entry name" value="OMP_Lepto"/>
</dbReference>
<dbReference type="NCBIfam" id="TIGR04327">
    <property type="entry name" value="OMP_LA_2444"/>
    <property type="match status" value="1"/>
</dbReference>
<accession>A0ABT3LZI7</accession>
<proteinExistence type="predicted"/>
<protein>
    <submittedName>
        <fullName evidence="1">LA_2444/LA_4059 family outer membrane protein</fullName>
    </submittedName>
</protein>
<name>A0ABT3LZI7_9LEPT</name>
<dbReference type="RefSeq" id="WP_265375979.1">
    <property type="nucleotide sequence ID" value="NZ_JAMQPV010000002.1"/>
</dbReference>
<sequence>MKNKKILIIITFLILNLSIYAEEEIDNKQKERKSNQIYLRRNNGYVAPNELNIYNSVFPFSLAYELPSIQYNTFGFNKFLGDSKYSIEGNFYEYKKTNSTFERINPNSSFYSKGNLGTFYRSEQNLFLNYHFIENRIILNVGFQRLQSDLSDGTFGFYNYNFSQNFKGIGAGFLLESPRFYGFYISSGYRYSVLNGISNINYSIVTSGRRAETLDIHDNPATKYFLREIKVVLGYELNDSILLSLGFIDQFANVKLNRSNIIASDLDYNLLVRSTIEANAKSEYSGTTFASITYKF</sequence>
<dbReference type="EMBL" id="JAMQPV010000002">
    <property type="protein sequence ID" value="MCW7463140.1"/>
    <property type="molecule type" value="Genomic_DNA"/>
</dbReference>
<reference evidence="1 2" key="1">
    <citation type="submission" date="2022-06" db="EMBL/GenBank/DDBJ databases">
        <title>Leptospira isolates from biofilms formed at urban environments.</title>
        <authorList>
            <person name="Ribeiro P.S."/>
            <person name="Sousa T."/>
            <person name="Carvalho N."/>
            <person name="Aburjaile F."/>
            <person name="Neves F."/>
            <person name="Oliveira D."/>
            <person name="Blanco L."/>
            <person name="Lima J."/>
            <person name="Costa F."/>
            <person name="Brenig B."/>
            <person name="Soares S."/>
            <person name="Ramos R."/>
            <person name="Goes-Neto A."/>
            <person name="Matiuzzi M."/>
            <person name="Azevedo V."/>
            <person name="Ristow P."/>
        </authorList>
    </citation>
    <scope>NUCLEOTIDE SEQUENCE [LARGE SCALE GENOMIC DNA]</scope>
    <source>
        <strain evidence="1 2">VSF25</strain>
    </source>
</reference>
<evidence type="ECO:0000313" key="2">
    <source>
        <dbReference type="Proteomes" id="UP001209737"/>
    </source>
</evidence>
<dbReference type="Proteomes" id="UP001209737">
    <property type="component" value="Unassembled WGS sequence"/>
</dbReference>
<organism evidence="1 2">
    <name type="scientific">Leptospira limi</name>
    <dbReference type="NCBI Taxonomy" id="2950023"/>
    <lineage>
        <taxon>Bacteria</taxon>
        <taxon>Pseudomonadati</taxon>
        <taxon>Spirochaetota</taxon>
        <taxon>Spirochaetia</taxon>
        <taxon>Leptospirales</taxon>
        <taxon>Leptospiraceae</taxon>
        <taxon>Leptospira</taxon>
    </lineage>
</organism>
<gene>
    <name evidence="1" type="ORF">ND812_13655</name>
</gene>